<evidence type="ECO:0000256" key="3">
    <source>
        <dbReference type="ARBA" id="ARBA00023125"/>
    </source>
</evidence>
<organism evidence="7 8">
    <name type="scientific">Brevibacterium senegalense</name>
    <dbReference type="NCBI Taxonomy" id="1033736"/>
    <lineage>
        <taxon>Bacteria</taxon>
        <taxon>Bacillati</taxon>
        <taxon>Actinomycetota</taxon>
        <taxon>Actinomycetes</taxon>
        <taxon>Micrococcales</taxon>
        <taxon>Brevibacteriaceae</taxon>
        <taxon>Brevibacterium</taxon>
    </lineage>
</organism>
<dbReference type="GO" id="GO:0003700">
    <property type="term" value="F:DNA-binding transcription factor activity"/>
    <property type="evidence" value="ECO:0007669"/>
    <property type="project" value="InterPro"/>
</dbReference>
<evidence type="ECO:0000259" key="6">
    <source>
        <dbReference type="PROSITE" id="PS50931"/>
    </source>
</evidence>
<evidence type="ECO:0000256" key="5">
    <source>
        <dbReference type="SAM" id="MobiDB-lite"/>
    </source>
</evidence>
<dbReference type="PROSITE" id="PS50931">
    <property type="entry name" value="HTH_LYSR"/>
    <property type="match status" value="1"/>
</dbReference>
<keyword evidence="4" id="KW-0804">Transcription</keyword>
<dbReference type="InterPro" id="IPR000847">
    <property type="entry name" value="LysR_HTH_N"/>
</dbReference>
<reference evidence="7" key="1">
    <citation type="journal article" date="2021" name="PeerJ">
        <title>Extensive microbial diversity within the chicken gut microbiome revealed by metagenomics and culture.</title>
        <authorList>
            <person name="Gilroy R."/>
            <person name="Ravi A."/>
            <person name="Getino M."/>
            <person name="Pursley I."/>
            <person name="Horton D.L."/>
            <person name="Alikhan N.F."/>
            <person name="Baker D."/>
            <person name="Gharbi K."/>
            <person name="Hall N."/>
            <person name="Watson M."/>
            <person name="Adriaenssens E.M."/>
            <person name="Foster-Nyarko E."/>
            <person name="Jarju S."/>
            <person name="Secka A."/>
            <person name="Antonio M."/>
            <person name="Oren A."/>
            <person name="Chaudhuri R.R."/>
            <person name="La Ragione R."/>
            <person name="Hildebrand F."/>
            <person name="Pallen M.J."/>
        </authorList>
    </citation>
    <scope>NUCLEOTIDE SEQUENCE</scope>
    <source>
        <strain evidence="7">ChiGjej5B5-7349</strain>
    </source>
</reference>
<dbReference type="Gene3D" id="3.40.190.10">
    <property type="entry name" value="Periplasmic binding protein-like II"/>
    <property type="match status" value="2"/>
</dbReference>
<gene>
    <name evidence="7" type="ORF">K8V08_10490</name>
</gene>
<dbReference type="InterPro" id="IPR036390">
    <property type="entry name" value="WH_DNA-bd_sf"/>
</dbReference>
<dbReference type="PANTHER" id="PTHR30126">
    <property type="entry name" value="HTH-TYPE TRANSCRIPTIONAL REGULATOR"/>
    <property type="match status" value="1"/>
</dbReference>
<dbReference type="Gene3D" id="1.10.10.10">
    <property type="entry name" value="Winged helix-like DNA-binding domain superfamily/Winged helix DNA-binding domain"/>
    <property type="match status" value="1"/>
</dbReference>
<keyword evidence="3" id="KW-0238">DNA-binding</keyword>
<feature type="compositionally biased region" description="Low complexity" evidence="5">
    <location>
        <begin position="289"/>
        <end position="298"/>
    </location>
</feature>
<protein>
    <submittedName>
        <fullName evidence="7">LysR family transcriptional regulator</fullName>
    </submittedName>
</protein>
<dbReference type="SUPFAM" id="SSF46785">
    <property type="entry name" value="Winged helix' DNA-binding domain"/>
    <property type="match status" value="1"/>
</dbReference>
<dbReference type="AlphaFoldDB" id="A0A921MG55"/>
<dbReference type="SUPFAM" id="SSF53850">
    <property type="entry name" value="Periplasmic binding protein-like II"/>
    <property type="match status" value="1"/>
</dbReference>
<comment type="caution">
    <text evidence="7">The sequence shown here is derived from an EMBL/GenBank/DDBJ whole genome shotgun (WGS) entry which is preliminary data.</text>
</comment>
<dbReference type="Pfam" id="PF03466">
    <property type="entry name" value="LysR_substrate"/>
    <property type="match status" value="1"/>
</dbReference>
<feature type="domain" description="HTH lysR-type" evidence="6">
    <location>
        <begin position="9"/>
        <end position="66"/>
    </location>
</feature>
<sequence>MSSEATSLPNLQALALFVAVVDEGSLGAGARRLAIHQPNASRLIARLEAEAGAPLLDRHPRGSRPTPAGLVYAAHARELLEAADHFTDWLRTTRDAEAPELRVGASMTIAEHLVPVWLTDLRRIAPSTRVLLEVENSTHVIEDVRSGRLRLGFIETPHVPRDIHSRVVAQDELVLVIAPHHPWADRSAPVDAAELAATPLVVREGGSGTRDALAVVLGDLPQAPPALELGSNAAVRIAVASGAGPAVLSARAVRAQLESGELLRVPLDGVGADEVGADSVGGQEASRTGHGASVASGGVSAGGVTGGGLQREFTAVWTGPRRLTGAAADLVAIAEGTATGPSA</sequence>
<dbReference type="Pfam" id="PF00126">
    <property type="entry name" value="HTH_1"/>
    <property type="match status" value="1"/>
</dbReference>
<feature type="region of interest" description="Disordered" evidence="5">
    <location>
        <begin position="275"/>
        <end position="301"/>
    </location>
</feature>
<name>A0A921MG55_9MICO</name>
<evidence type="ECO:0000313" key="7">
    <source>
        <dbReference type="EMBL" id="HJG80826.1"/>
    </source>
</evidence>
<dbReference type="InterPro" id="IPR036388">
    <property type="entry name" value="WH-like_DNA-bd_sf"/>
</dbReference>
<accession>A0A921MG55</accession>
<reference evidence="7" key="2">
    <citation type="submission" date="2021-09" db="EMBL/GenBank/DDBJ databases">
        <authorList>
            <person name="Gilroy R."/>
        </authorList>
    </citation>
    <scope>NUCLEOTIDE SEQUENCE</scope>
    <source>
        <strain evidence="7">ChiGjej5B5-7349</strain>
    </source>
</reference>
<evidence type="ECO:0000256" key="2">
    <source>
        <dbReference type="ARBA" id="ARBA00023015"/>
    </source>
</evidence>
<dbReference type="EMBL" id="DYUK01000226">
    <property type="protein sequence ID" value="HJG80826.1"/>
    <property type="molecule type" value="Genomic_DNA"/>
</dbReference>
<evidence type="ECO:0000256" key="4">
    <source>
        <dbReference type="ARBA" id="ARBA00023163"/>
    </source>
</evidence>
<dbReference type="GO" id="GO:0000976">
    <property type="term" value="F:transcription cis-regulatory region binding"/>
    <property type="evidence" value="ECO:0007669"/>
    <property type="project" value="TreeGrafter"/>
</dbReference>
<dbReference type="InterPro" id="IPR005119">
    <property type="entry name" value="LysR_subst-bd"/>
</dbReference>
<dbReference type="Proteomes" id="UP000784435">
    <property type="component" value="Unassembled WGS sequence"/>
</dbReference>
<evidence type="ECO:0000313" key="8">
    <source>
        <dbReference type="Proteomes" id="UP000784435"/>
    </source>
</evidence>
<proteinExistence type="inferred from homology"/>
<evidence type="ECO:0000256" key="1">
    <source>
        <dbReference type="ARBA" id="ARBA00009437"/>
    </source>
</evidence>
<dbReference type="PANTHER" id="PTHR30126:SF39">
    <property type="entry name" value="HTH-TYPE TRANSCRIPTIONAL REGULATOR CYSL"/>
    <property type="match status" value="1"/>
</dbReference>
<comment type="similarity">
    <text evidence="1">Belongs to the LysR transcriptional regulatory family.</text>
</comment>
<keyword evidence="2" id="KW-0805">Transcription regulation</keyword>